<dbReference type="InterPro" id="IPR013767">
    <property type="entry name" value="PAS_fold"/>
</dbReference>
<dbReference type="CDD" id="cd06225">
    <property type="entry name" value="HAMP"/>
    <property type="match status" value="1"/>
</dbReference>
<evidence type="ECO:0000256" key="1">
    <source>
        <dbReference type="ARBA" id="ARBA00000085"/>
    </source>
</evidence>
<dbReference type="SUPFAM" id="SSF158472">
    <property type="entry name" value="HAMP domain-like"/>
    <property type="match status" value="1"/>
</dbReference>
<comment type="subcellular location">
    <subcellularLocation>
        <location evidence="3">Cell membrane</location>
        <topology evidence="3">Multi-pass membrane protein</topology>
    </subcellularLocation>
    <subcellularLocation>
        <location evidence="2">Membrane raft</location>
        <topology evidence="2">Multi-pass membrane protein</topology>
    </subcellularLocation>
</comment>
<dbReference type="InterPro" id="IPR003661">
    <property type="entry name" value="HisK_dim/P_dom"/>
</dbReference>
<dbReference type="PRINTS" id="PR00344">
    <property type="entry name" value="BCTRLSENSOR"/>
</dbReference>
<dbReference type="Gene3D" id="1.10.287.130">
    <property type="match status" value="1"/>
</dbReference>
<dbReference type="FunFam" id="3.30.450.20:FF:000071">
    <property type="entry name" value="PAS domain-containing sensor histidine kinase"/>
    <property type="match status" value="1"/>
</dbReference>
<evidence type="ECO:0000256" key="4">
    <source>
        <dbReference type="ARBA" id="ARBA00012438"/>
    </source>
</evidence>
<evidence type="ECO:0000313" key="19">
    <source>
        <dbReference type="Proteomes" id="UP000448867"/>
    </source>
</evidence>
<dbReference type="Pfam" id="PF16736">
    <property type="entry name" value="sCache_like"/>
    <property type="match status" value="1"/>
</dbReference>
<evidence type="ECO:0000256" key="12">
    <source>
        <dbReference type="ARBA" id="ARBA00023136"/>
    </source>
</evidence>
<evidence type="ECO:0000259" key="16">
    <source>
        <dbReference type="SMART" id="SM00387"/>
    </source>
</evidence>
<evidence type="ECO:0000259" key="17">
    <source>
        <dbReference type="SMART" id="SM00388"/>
    </source>
</evidence>
<dbReference type="InterPro" id="IPR036097">
    <property type="entry name" value="HisK_dim/P_sf"/>
</dbReference>
<dbReference type="SMART" id="SM00091">
    <property type="entry name" value="PAS"/>
    <property type="match status" value="1"/>
</dbReference>
<dbReference type="PANTHER" id="PTHR45453:SF1">
    <property type="entry name" value="PHOSPHATE REGULON SENSOR PROTEIN PHOR"/>
    <property type="match status" value="1"/>
</dbReference>
<dbReference type="NCBIfam" id="TIGR00229">
    <property type="entry name" value="sensory_box"/>
    <property type="match status" value="1"/>
</dbReference>
<dbReference type="InterPro" id="IPR050351">
    <property type="entry name" value="BphY/WalK/GraS-like"/>
</dbReference>
<dbReference type="GO" id="GO:0004721">
    <property type="term" value="F:phosphoprotein phosphatase activity"/>
    <property type="evidence" value="ECO:0007669"/>
    <property type="project" value="TreeGrafter"/>
</dbReference>
<dbReference type="EC" id="2.7.13.3" evidence="4"/>
<evidence type="ECO:0000259" key="15">
    <source>
        <dbReference type="SMART" id="SM00304"/>
    </source>
</evidence>
<dbReference type="OrthoDB" id="9813151at2"/>
<evidence type="ECO:0000256" key="7">
    <source>
        <dbReference type="ARBA" id="ARBA00022679"/>
    </source>
</evidence>
<keyword evidence="13" id="KW-1133">Transmembrane helix</keyword>
<dbReference type="Pfam" id="PF00989">
    <property type="entry name" value="PAS"/>
    <property type="match status" value="1"/>
</dbReference>
<dbReference type="GO" id="GO:0005524">
    <property type="term" value="F:ATP binding"/>
    <property type="evidence" value="ECO:0007669"/>
    <property type="project" value="UniProtKB-KW"/>
</dbReference>
<feature type="domain" description="Histidine kinase/HSP90-like ATPase" evidence="16">
    <location>
        <begin position="471"/>
        <end position="583"/>
    </location>
</feature>
<dbReference type="InterPro" id="IPR031967">
    <property type="entry name" value="PhoR_single_Cache-like_dom"/>
</dbReference>
<keyword evidence="9" id="KW-0418">Kinase</keyword>
<dbReference type="EMBL" id="WKKI01000007">
    <property type="protein sequence ID" value="MRX71759.1"/>
    <property type="molecule type" value="Genomic_DNA"/>
</dbReference>
<dbReference type="FunFam" id="1.10.287.130:FF:000001">
    <property type="entry name" value="Two-component sensor histidine kinase"/>
    <property type="match status" value="1"/>
</dbReference>
<dbReference type="InterPro" id="IPR036890">
    <property type="entry name" value="HATPase_C_sf"/>
</dbReference>
<dbReference type="Proteomes" id="UP000448867">
    <property type="component" value="Unassembled WGS sequence"/>
</dbReference>
<keyword evidence="7" id="KW-0808">Transferase</keyword>
<dbReference type="InterPro" id="IPR000014">
    <property type="entry name" value="PAS"/>
</dbReference>
<evidence type="ECO:0000256" key="5">
    <source>
        <dbReference type="ARBA" id="ARBA00022475"/>
    </source>
</evidence>
<protein>
    <recommendedName>
        <fullName evidence="4">histidine kinase</fullName>
        <ecNumber evidence="4">2.7.13.3</ecNumber>
    </recommendedName>
</protein>
<keyword evidence="11" id="KW-0902">Two-component regulatory system</keyword>
<evidence type="ECO:0000256" key="8">
    <source>
        <dbReference type="ARBA" id="ARBA00022741"/>
    </source>
</evidence>
<dbReference type="SMART" id="SM00387">
    <property type="entry name" value="HATPase_c"/>
    <property type="match status" value="1"/>
</dbReference>
<keyword evidence="10" id="KW-0067">ATP-binding</keyword>
<dbReference type="Pfam" id="PF02518">
    <property type="entry name" value="HATPase_c"/>
    <property type="match status" value="1"/>
</dbReference>
<keyword evidence="8" id="KW-0547">Nucleotide-binding</keyword>
<evidence type="ECO:0000256" key="10">
    <source>
        <dbReference type="ARBA" id="ARBA00022840"/>
    </source>
</evidence>
<dbReference type="GO" id="GO:0045121">
    <property type="term" value="C:membrane raft"/>
    <property type="evidence" value="ECO:0007669"/>
    <property type="project" value="UniProtKB-SubCell"/>
</dbReference>
<evidence type="ECO:0000256" key="3">
    <source>
        <dbReference type="ARBA" id="ARBA00004651"/>
    </source>
</evidence>
<dbReference type="GO" id="GO:0000155">
    <property type="term" value="F:phosphorelay sensor kinase activity"/>
    <property type="evidence" value="ECO:0007669"/>
    <property type="project" value="InterPro"/>
</dbReference>
<evidence type="ECO:0000256" key="6">
    <source>
        <dbReference type="ARBA" id="ARBA00022553"/>
    </source>
</evidence>
<dbReference type="Gene3D" id="6.10.340.10">
    <property type="match status" value="1"/>
</dbReference>
<dbReference type="CDD" id="cd00075">
    <property type="entry name" value="HATPase"/>
    <property type="match status" value="1"/>
</dbReference>
<dbReference type="FunFam" id="3.30.565.10:FF:000023">
    <property type="entry name" value="PAS domain-containing sensor histidine kinase"/>
    <property type="match status" value="1"/>
</dbReference>
<organism evidence="18 19">
    <name type="scientific">Metabacillus lacus</name>
    <dbReference type="NCBI Taxonomy" id="1983721"/>
    <lineage>
        <taxon>Bacteria</taxon>
        <taxon>Bacillati</taxon>
        <taxon>Bacillota</taxon>
        <taxon>Bacilli</taxon>
        <taxon>Bacillales</taxon>
        <taxon>Bacillaceae</taxon>
        <taxon>Metabacillus</taxon>
    </lineage>
</organism>
<dbReference type="GO" id="GO:0006355">
    <property type="term" value="P:regulation of DNA-templated transcription"/>
    <property type="evidence" value="ECO:0007669"/>
    <property type="project" value="InterPro"/>
</dbReference>
<keyword evidence="5" id="KW-1003">Cell membrane</keyword>
<evidence type="ECO:0000256" key="11">
    <source>
        <dbReference type="ARBA" id="ARBA00023012"/>
    </source>
</evidence>
<evidence type="ECO:0000256" key="9">
    <source>
        <dbReference type="ARBA" id="ARBA00022777"/>
    </source>
</evidence>
<dbReference type="GO" id="GO:0005886">
    <property type="term" value="C:plasma membrane"/>
    <property type="evidence" value="ECO:0007669"/>
    <property type="project" value="UniProtKB-SubCell"/>
</dbReference>
<dbReference type="InterPro" id="IPR035965">
    <property type="entry name" value="PAS-like_dom_sf"/>
</dbReference>
<dbReference type="GO" id="GO:0016036">
    <property type="term" value="P:cellular response to phosphate starvation"/>
    <property type="evidence" value="ECO:0007669"/>
    <property type="project" value="TreeGrafter"/>
</dbReference>
<dbReference type="InterPro" id="IPR003594">
    <property type="entry name" value="HATPase_dom"/>
</dbReference>
<keyword evidence="13" id="KW-0812">Transmembrane</keyword>
<proteinExistence type="predicted"/>
<feature type="domain" description="PAS" evidence="14">
    <location>
        <begin position="242"/>
        <end position="308"/>
    </location>
</feature>
<keyword evidence="12 13" id="KW-0472">Membrane</keyword>
<keyword evidence="6" id="KW-0597">Phosphoprotein</keyword>
<reference evidence="18 19" key="1">
    <citation type="submission" date="2019-11" db="EMBL/GenBank/DDBJ databases">
        <title>Bacillus lacus genome.</title>
        <authorList>
            <person name="Allen C.J."/>
            <person name="Newman J.D."/>
        </authorList>
    </citation>
    <scope>NUCLEOTIDE SEQUENCE [LARGE SCALE GENOMIC DNA]</scope>
    <source>
        <strain evidence="18 19">KCTC 33946</strain>
    </source>
</reference>
<dbReference type="SUPFAM" id="SSF55785">
    <property type="entry name" value="PYP-like sensor domain (PAS domain)"/>
    <property type="match status" value="1"/>
</dbReference>
<evidence type="ECO:0000256" key="13">
    <source>
        <dbReference type="SAM" id="Phobius"/>
    </source>
</evidence>
<dbReference type="InterPro" id="IPR004358">
    <property type="entry name" value="Sig_transdc_His_kin-like_C"/>
</dbReference>
<dbReference type="Pfam" id="PF00512">
    <property type="entry name" value="HisKA"/>
    <property type="match status" value="1"/>
</dbReference>
<dbReference type="SUPFAM" id="SSF55874">
    <property type="entry name" value="ATPase domain of HSP90 chaperone/DNA topoisomerase II/histidine kinase"/>
    <property type="match status" value="1"/>
</dbReference>
<feature type="transmembrane region" description="Helical" evidence="13">
    <location>
        <begin position="159"/>
        <end position="179"/>
    </location>
</feature>
<dbReference type="SUPFAM" id="SSF47384">
    <property type="entry name" value="Homodimeric domain of signal transducing histidine kinase"/>
    <property type="match status" value="1"/>
</dbReference>
<evidence type="ECO:0000256" key="2">
    <source>
        <dbReference type="ARBA" id="ARBA00004314"/>
    </source>
</evidence>
<dbReference type="CDD" id="cd00130">
    <property type="entry name" value="PAS"/>
    <property type="match status" value="1"/>
</dbReference>
<evidence type="ECO:0000259" key="14">
    <source>
        <dbReference type="SMART" id="SM00091"/>
    </source>
</evidence>
<dbReference type="Pfam" id="PF00672">
    <property type="entry name" value="HAMP"/>
    <property type="match status" value="1"/>
</dbReference>
<feature type="domain" description="Signal transduction histidine kinase dimerisation/phosphoacceptor" evidence="17">
    <location>
        <begin position="358"/>
        <end position="425"/>
    </location>
</feature>
<dbReference type="AlphaFoldDB" id="A0A7X2IY15"/>
<name>A0A7X2IY15_9BACI</name>
<dbReference type="PANTHER" id="PTHR45453">
    <property type="entry name" value="PHOSPHATE REGULON SENSOR PROTEIN PHOR"/>
    <property type="match status" value="1"/>
</dbReference>
<dbReference type="CDD" id="cd00082">
    <property type="entry name" value="HisKA"/>
    <property type="match status" value="1"/>
</dbReference>
<dbReference type="Gene3D" id="3.30.450.20">
    <property type="entry name" value="PAS domain"/>
    <property type="match status" value="2"/>
</dbReference>
<dbReference type="InterPro" id="IPR003660">
    <property type="entry name" value="HAMP_dom"/>
</dbReference>
<dbReference type="SMART" id="SM00388">
    <property type="entry name" value="HisKA"/>
    <property type="match status" value="1"/>
</dbReference>
<evidence type="ECO:0000313" key="18">
    <source>
        <dbReference type="EMBL" id="MRX71759.1"/>
    </source>
</evidence>
<dbReference type="RefSeq" id="WP_154306896.1">
    <property type="nucleotide sequence ID" value="NZ_WKKI01000007.1"/>
</dbReference>
<comment type="catalytic activity">
    <reaction evidence="1">
        <text>ATP + protein L-histidine = ADP + protein N-phospho-L-histidine.</text>
        <dbReference type="EC" id="2.7.13.3"/>
    </reaction>
</comment>
<dbReference type="NCBIfam" id="NF046044">
    <property type="entry name" value="PnpS"/>
    <property type="match status" value="1"/>
</dbReference>
<dbReference type="Gene3D" id="3.30.565.10">
    <property type="entry name" value="Histidine kinase-like ATPase, C-terminal domain"/>
    <property type="match status" value="1"/>
</dbReference>
<gene>
    <name evidence="18" type="ORF">GJU40_06160</name>
</gene>
<sequence length="586" mass="66731">MSKFRFRLLFALISLIITVLVGLGLLLGQIFNSFYINTYKDRMEKEASLIALLLSEKKLGDENIDSLMLEASNTLNSRLTIIDNSGNLLFEGGEGRFHHEELISRVLNEHMEETDGFQIILDEDRLFYYGLPFYENGEKQGFVLLNSPVDSLKKVNQQIWSLLVASLGLSLVIILLLGVRITSQYTRPIESATTVAMELAKGNYKARTYEDHLDETGMLSQSINILARNLQDMTRAQEMQQDRLQTLIENMGSGLILIDGRGYVNLVNRAYKELFDINSDDFLYKLYYDAFSHEEIIGLIEDIFMTEVNVRKQLLLPLKIERRHFEVYGAPIIGHNDEWKGIVLVFHDITELIRLEQMRKDFVANVSHELKTPITSIKGFSETLLDGAMDDKQTLEYFLSIILKESDRLQSLIQDLLDLSKVEQQGFKINIADCDLKEILYDVYTILNSKAEEKEVNLSIDIRDGIVPVRGDVHRLKQIFINLISNALTYTPKGGRVHITALNQEEHAIVTVSDTGIGMDEEELPRIFERFYRIDKARSRNSGGTGLGLAIVKHLVEAHKGHIKVNSIVGEGTTFTITLNKDEKFD</sequence>
<feature type="domain" description="HAMP" evidence="15">
    <location>
        <begin position="183"/>
        <end position="235"/>
    </location>
</feature>
<comment type="caution">
    <text evidence="18">The sequence shown here is derived from an EMBL/GenBank/DDBJ whole genome shotgun (WGS) entry which is preliminary data.</text>
</comment>
<dbReference type="SMART" id="SM00304">
    <property type="entry name" value="HAMP"/>
    <property type="match status" value="1"/>
</dbReference>
<accession>A0A7X2IY15</accession>
<keyword evidence="19" id="KW-1185">Reference proteome</keyword>